<gene>
    <name evidence="16" type="ORF">LENED_000284</name>
</gene>
<dbReference type="Pfam" id="PF01501">
    <property type="entry name" value="Glyco_transf_8"/>
    <property type="match status" value="1"/>
</dbReference>
<dbReference type="InterPro" id="IPR029044">
    <property type="entry name" value="Nucleotide-diphossugar_trans"/>
</dbReference>
<comment type="function">
    <text evidence="13">Self-glucosylating initiator of glycogen synthesis. It catalyzes the formation of a short alpha (1,4)-glucosyl chain covalently attached via a glucose 1-O-tyrosyl linkage to internal tyrosine residues and these chains act as primers for the elongation reaction catalyzed by glycogen synthase.</text>
</comment>
<evidence type="ECO:0000256" key="12">
    <source>
        <dbReference type="ARBA" id="ARBA00052293"/>
    </source>
</evidence>
<feature type="compositionally biased region" description="Polar residues" evidence="14">
    <location>
        <begin position="818"/>
        <end position="837"/>
    </location>
</feature>
<comment type="catalytic activity">
    <reaction evidence="11">
        <text>[1,4-alpha-D-glucosyl](n)-L-tyrosyl-[glycogenin] + UDP-alpha-D-glucose = [1,4-alpha-D-glucosyl](n+1)-L-tyrosyl-[glycogenin] + UDP + H(+)</text>
        <dbReference type="Rhea" id="RHEA:56560"/>
        <dbReference type="Rhea" id="RHEA-COMP:14606"/>
        <dbReference type="Rhea" id="RHEA-COMP:14607"/>
        <dbReference type="ChEBI" id="CHEBI:15378"/>
        <dbReference type="ChEBI" id="CHEBI:58223"/>
        <dbReference type="ChEBI" id="CHEBI:58885"/>
        <dbReference type="ChEBI" id="CHEBI:140574"/>
        <dbReference type="EC" id="2.4.1.186"/>
    </reaction>
</comment>
<feature type="compositionally biased region" description="Pro residues" evidence="14">
    <location>
        <begin position="386"/>
        <end position="397"/>
    </location>
</feature>
<evidence type="ECO:0000313" key="17">
    <source>
        <dbReference type="Proteomes" id="UP000188533"/>
    </source>
</evidence>
<keyword evidence="4 16" id="KW-0808">Transferase</keyword>
<feature type="compositionally biased region" description="Acidic residues" evidence="14">
    <location>
        <begin position="670"/>
        <end position="683"/>
    </location>
</feature>
<feature type="compositionally biased region" description="Polar residues" evidence="14">
    <location>
        <begin position="741"/>
        <end position="763"/>
    </location>
</feature>
<feature type="compositionally biased region" description="Pro residues" evidence="14">
    <location>
        <begin position="499"/>
        <end position="511"/>
    </location>
</feature>
<evidence type="ECO:0000256" key="7">
    <source>
        <dbReference type="ARBA" id="ARBA00023180"/>
    </source>
</evidence>
<feature type="compositionally biased region" description="Polar residues" evidence="14">
    <location>
        <begin position="447"/>
        <end position="466"/>
    </location>
</feature>
<dbReference type="FunFam" id="3.90.550.10:FF:000092">
    <property type="entry name" value="Glycogenin 2"/>
    <property type="match status" value="1"/>
</dbReference>
<feature type="compositionally biased region" description="Basic and acidic residues" evidence="14">
    <location>
        <begin position="355"/>
        <end position="368"/>
    </location>
</feature>
<dbReference type="InterPro" id="IPR038103">
    <property type="entry name" value="CDC73_C_sf"/>
</dbReference>
<evidence type="ECO:0000259" key="15">
    <source>
        <dbReference type="Pfam" id="PF05179"/>
    </source>
</evidence>
<protein>
    <recommendedName>
        <fullName evidence="10">glycogenin glucosyltransferase</fullName>
        <ecNumber evidence="10">2.4.1.186</ecNumber>
    </recommendedName>
</protein>
<feature type="region of interest" description="Disordered" evidence="14">
    <location>
        <begin position="447"/>
        <end position="515"/>
    </location>
</feature>
<dbReference type="Gene3D" id="3.90.550.10">
    <property type="entry name" value="Spore Coat Polysaccharide Biosynthesis Protein SpsA, Chain A"/>
    <property type="match status" value="1"/>
</dbReference>
<reference evidence="16 17" key="2">
    <citation type="submission" date="2017-02" db="EMBL/GenBank/DDBJ databases">
        <title>A genome survey and senescence transcriptome analysis in Lentinula edodes.</title>
        <authorList>
            <person name="Sakamoto Y."/>
            <person name="Nakade K."/>
            <person name="Sato S."/>
            <person name="Yoshida Y."/>
            <person name="Miyazaki K."/>
            <person name="Natsume S."/>
            <person name="Konno N."/>
        </authorList>
    </citation>
    <scope>NUCLEOTIDE SEQUENCE [LARGE SCALE GENOMIC DNA]</scope>
    <source>
        <strain evidence="16 17">NBRC 111202</strain>
    </source>
</reference>
<evidence type="ECO:0000256" key="6">
    <source>
        <dbReference type="ARBA" id="ARBA00023056"/>
    </source>
</evidence>
<keyword evidence="7" id="KW-0325">Glycoprotein</keyword>
<evidence type="ECO:0000256" key="1">
    <source>
        <dbReference type="ARBA" id="ARBA00001936"/>
    </source>
</evidence>
<feature type="region of interest" description="Disordered" evidence="14">
    <location>
        <begin position="324"/>
        <end position="413"/>
    </location>
</feature>
<dbReference type="PANTHER" id="PTHR11183">
    <property type="entry name" value="GLYCOGENIN SUBFAMILY MEMBER"/>
    <property type="match status" value="1"/>
</dbReference>
<dbReference type="GO" id="GO:0005737">
    <property type="term" value="C:cytoplasm"/>
    <property type="evidence" value="ECO:0007669"/>
    <property type="project" value="UniProtKB-SubCell"/>
</dbReference>
<feature type="compositionally biased region" description="Low complexity" evidence="14">
    <location>
        <begin position="695"/>
        <end position="713"/>
    </location>
</feature>
<feature type="compositionally biased region" description="Low complexity" evidence="14">
    <location>
        <begin position="798"/>
        <end position="817"/>
    </location>
</feature>
<dbReference type="Proteomes" id="UP000188533">
    <property type="component" value="Unassembled WGS sequence"/>
</dbReference>
<feature type="compositionally biased region" description="Basic and acidic residues" evidence="14">
    <location>
        <begin position="657"/>
        <end position="669"/>
    </location>
</feature>
<feature type="compositionally biased region" description="Polar residues" evidence="14">
    <location>
        <begin position="847"/>
        <end position="860"/>
    </location>
</feature>
<dbReference type="EC" id="2.4.1.186" evidence="10"/>
<dbReference type="InterPro" id="IPR050587">
    <property type="entry name" value="GNT1/Glycosyltrans_8"/>
</dbReference>
<dbReference type="EMBL" id="BDGU01000005">
    <property type="protein sequence ID" value="GAV98872.1"/>
    <property type="molecule type" value="Genomic_DNA"/>
</dbReference>
<evidence type="ECO:0000256" key="13">
    <source>
        <dbReference type="ARBA" id="ARBA00057883"/>
    </source>
</evidence>
<feature type="compositionally biased region" description="Low complexity" evidence="14">
    <location>
        <begin position="1088"/>
        <end position="1102"/>
    </location>
</feature>
<organism evidence="16 17">
    <name type="scientific">Lentinula edodes</name>
    <name type="common">Shiitake mushroom</name>
    <name type="synonym">Lentinus edodes</name>
    <dbReference type="NCBI Taxonomy" id="5353"/>
    <lineage>
        <taxon>Eukaryota</taxon>
        <taxon>Fungi</taxon>
        <taxon>Dikarya</taxon>
        <taxon>Basidiomycota</taxon>
        <taxon>Agaricomycotina</taxon>
        <taxon>Agaricomycetes</taxon>
        <taxon>Agaricomycetidae</taxon>
        <taxon>Agaricales</taxon>
        <taxon>Marasmiineae</taxon>
        <taxon>Omphalotaceae</taxon>
        <taxon>Lentinula</taxon>
    </lineage>
</organism>
<dbReference type="STRING" id="5353.A0A1Q3DV64"/>
<evidence type="ECO:0000256" key="10">
    <source>
        <dbReference type="ARBA" id="ARBA00038934"/>
    </source>
</evidence>
<reference evidence="16 17" key="1">
    <citation type="submission" date="2016-08" db="EMBL/GenBank/DDBJ databases">
        <authorList>
            <consortium name="Lentinula edodes genome sequencing consortium"/>
            <person name="Sakamoto Y."/>
            <person name="Nakade K."/>
            <person name="Sato S."/>
            <person name="Yoshida Y."/>
            <person name="Miyazaki K."/>
            <person name="Natsume S."/>
            <person name="Konno N."/>
        </authorList>
    </citation>
    <scope>NUCLEOTIDE SEQUENCE [LARGE SCALE GENOMIC DNA]</scope>
    <source>
        <strain evidence="16 17">NBRC 111202</strain>
    </source>
</reference>
<feature type="domain" description="Cell division control protein 73 C-terminal" evidence="15">
    <location>
        <begin position="1190"/>
        <end position="1345"/>
    </location>
</feature>
<evidence type="ECO:0000313" key="16">
    <source>
        <dbReference type="EMBL" id="GAV98872.1"/>
    </source>
</evidence>
<comment type="caution">
    <text evidence="16">The sequence shown here is derived from an EMBL/GenBank/DDBJ whole genome shotgun (WGS) entry which is preliminary data.</text>
</comment>
<comment type="similarity">
    <text evidence="9">Belongs to the glycosyltransferase 8 family. Glycogenin subfamily.</text>
</comment>
<dbReference type="Pfam" id="PF05179">
    <property type="entry name" value="CDC73_C"/>
    <property type="match status" value="1"/>
</dbReference>
<dbReference type="CDD" id="cd02537">
    <property type="entry name" value="GT8_Glycogenin"/>
    <property type="match status" value="1"/>
</dbReference>
<feature type="compositionally biased region" description="Polar residues" evidence="14">
    <location>
        <begin position="398"/>
        <end position="411"/>
    </location>
</feature>
<dbReference type="Gene3D" id="3.40.50.11990">
    <property type="entry name" value="RNA polymerase II accessory factor, Cdc73 C-terminal domain"/>
    <property type="match status" value="1"/>
</dbReference>
<evidence type="ECO:0000256" key="8">
    <source>
        <dbReference type="ARBA" id="ARBA00023211"/>
    </source>
</evidence>
<name>A0A1Q3DV64_LENED</name>
<comment type="subcellular location">
    <subcellularLocation>
        <location evidence="2">Cytoplasm</location>
    </subcellularLocation>
</comment>
<dbReference type="GO" id="GO:0008466">
    <property type="term" value="F:glycogenin glucosyltransferase activity"/>
    <property type="evidence" value="ECO:0007669"/>
    <property type="project" value="UniProtKB-EC"/>
</dbReference>
<evidence type="ECO:0000256" key="11">
    <source>
        <dbReference type="ARBA" id="ARBA00050886"/>
    </source>
</evidence>
<keyword evidence="8" id="KW-0464">Manganese</keyword>
<evidence type="ECO:0000256" key="2">
    <source>
        <dbReference type="ARBA" id="ARBA00004496"/>
    </source>
</evidence>
<keyword evidence="17" id="KW-1185">Reference proteome</keyword>
<dbReference type="InterPro" id="IPR002495">
    <property type="entry name" value="Glyco_trans_8"/>
</dbReference>
<feature type="compositionally biased region" description="Polar residues" evidence="14">
    <location>
        <begin position="369"/>
        <end position="385"/>
    </location>
</feature>
<evidence type="ECO:0000256" key="9">
    <source>
        <dbReference type="ARBA" id="ARBA00038162"/>
    </source>
</evidence>
<feature type="compositionally biased region" description="Polar residues" evidence="14">
    <location>
        <begin position="1072"/>
        <end position="1087"/>
    </location>
</feature>
<evidence type="ECO:0000256" key="5">
    <source>
        <dbReference type="ARBA" id="ARBA00022723"/>
    </source>
</evidence>
<keyword evidence="5" id="KW-0479">Metal-binding</keyword>
<dbReference type="InterPro" id="IPR031336">
    <property type="entry name" value="CDC73_C"/>
</dbReference>
<evidence type="ECO:0000256" key="14">
    <source>
        <dbReference type="SAM" id="MobiDB-lite"/>
    </source>
</evidence>
<feature type="region of interest" description="Disordered" evidence="14">
    <location>
        <begin position="594"/>
        <end position="881"/>
    </location>
</feature>
<dbReference type="SUPFAM" id="SSF53448">
    <property type="entry name" value="Nucleotide-diphospho-sugar transferases"/>
    <property type="match status" value="1"/>
</dbReference>
<evidence type="ECO:0000256" key="3">
    <source>
        <dbReference type="ARBA" id="ARBA00022490"/>
    </source>
</evidence>
<proteinExistence type="inferred from homology"/>
<comment type="catalytic activity">
    <reaction evidence="12">
        <text>L-tyrosyl-[glycogenin] + UDP-alpha-D-glucose = alpha-D-glucosyl-L-tyrosyl-[glycogenin] + UDP + H(+)</text>
        <dbReference type="Rhea" id="RHEA:23360"/>
        <dbReference type="Rhea" id="RHEA-COMP:14604"/>
        <dbReference type="Rhea" id="RHEA-COMP:14605"/>
        <dbReference type="ChEBI" id="CHEBI:15378"/>
        <dbReference type="ChEBI" id="CHEBI:46858"/>
        <dbReference type="ChEBI" id="CHEBI:58223"/>
        <dbReference type="ChEBI" id="CHEBI:58885"/>
        <dbReference type="ChEBI" id="CHEBI:140573"/>
        <dbReference type="EC" id="2.4.1.186"/>
    </reaction>
</comment>
<comment type="cofactor">
    <cofactor evidence="1">
        <name>Mn(2+)</name>
        <dbReference type="ChEBI" id="CHEBI:29035"/>
    </cofactor>
</comment>
<accession>A0A1Q3DV64</accession>
<sequence>MASQYAFVTLLTSDHYLPGALTLAAALRDVHPSPAVSPEVEFQTVCLVTPETVDVSTIKLLRKAFDIVIGVELIAQDDEEGLKLLGRPDLNEVLTKLHVFRLTQYSKIIFLDADVLPVQPLSHLFTIPHEFSAAPDVGWPDIFNSGVLVLSPGEEKFSELRELLKTKGSWDGGDQGILNEWRGDNWNRLSFTYNTTPTAAYTYAPAYERFGKQISAIHFIGPHKPWKSIQYRAPFLSQQPQQPSEPHQRAYDYDSLVDKWFNVYDTHYRAEAIVPETNFEVQRYVSAWDEQIQKGAPALVSSQPEALGLEELRRLAIQGINSSVNSSENRIGEGEYKSMPLEGRVDLMRPQPPPRLHEQREDEVRHLSIDTQPHQASSLYGSSPRTPGPNEIPPSPHPQTISLPPTPSLTASEHYIPQPHYENQKQPEHHDYQAPLPQQHFEYQQSFLPPSQEQPSSETVHKSPSQPYIPPTLEQHSELRHQTPPRPSSPPKLLWNPAVEPPPNTAPPPSAFPSDTYFQNIWDQAPSKQHDRTHPHTHYTISPTPDSGAFFEPPPPSHIPERIQDHYKNVIGDVHHDPSAAPNPNLNKVKHVFPWEDKPRSKPGRVFPASDAPPAELFTSSMVAEEPERPPSPEPCRVYSDTLPDFEDYRHYRRGKKSWDERTDASSRDGDDEDNTDSDDDEPVVSRLADSDNETSVSGSSSRTRSRRGSSASYGVKSKKKEYRVSNAPKLLQDQKIGSPRRSSLTLQTGNSRRPQWTTSSVPSALPPIVSVGRGGSPESRVNPADPLSPREFGFKESPTTVRPPARSSSSSTITPSNANVVATAGVNQRSFGSPQGPNAPPLGPLRNTSNDSTITSPPSSAGPVSPHEGQPITSVASSRKAGRVFDPARGVELFKPTRASKTTLILVLTYLRDKKLIGAIQSHNQTILLSSPSTSTPVESLSQATHIQISPSEIFPKSTPTRWRKGSSSTSTSSLTLNDLYTLEAIYLAYQLKSLPAPNYTKQAREDGLGIGMVSVTERKIVVDWLEGNSDSSERLVESEKLSAALKAAESHASGSTTPPSTPPTHLKQLYSDSSPSKNLTATPHASSSFLSSKSLGTTGSPQKRKYVPDTADIDSVKKIRMQEVELRDRNSVLRGIKMNNFSSVRTQFAEKLKKLKESVGKAAPAPSSNVLQSMDSKMLSQKKRPTWPIIMISSSPTALITMYNVKKFLQESTFELSENARARAQADGNVRPDDVIIIDRKLTHIEPSGKETIIQQRCIVVDSQDSLTKFGPDAWDRVVCVMTTGQAWQFRSYKWSEPKVLFHHVKGIYVRWANDPPNPKIKDWNVTELKIDQQRRHIDKTFVIRTDI</sequence>
<keyword evidence="6" id="KW-0320">Glycogen biosynthesis</keyword>
<feature type="region of interest" description="Disordered" evidence="14">
    <location>
        <begin position="1048"/>
        <end position="1111"/>
    </location>
</feature>
<evidence type="ECO:0000256" key="4">
    <source>
        <dbReference type="ARBA" id="ARBA00022679"/>
    </source>
</evidence>
<keyword evidence="3" id="KW-0963">Cytoplasm</keyword>
<dbReference type="GO" id="GO:0046872">
    <property type="term" value="F:metal ion binding"/>
    <property type="evidence" value="ECO:0007669"/>
    <property type="project" value="UniProtKB-KW"/>
</dbReference>
<dbReference type="GO" id="GO:0005978">
    <property type="term" value="P:glycogen biosynthetic process"/>
    <property type="evidence" value="ECO:0007669"/>
    <property type="project" value="UniProtKB-KW"/>
</dbReference>